<dbReference type="Proteomes" id="UP001583177">
    <property type="component" value="Unassembled WGS sequence"/>
</dbReference>
<evidence type="ECO:0000256" key="3">
    <source>
        <dbReference type="ARBA" id="ARBA00022598"/>
    </source>
</evidence>
<dbReference type="CDD" id="cd05930">
    <property type="entry name" value="A_NRPS"/>
    <property type="match status" value="1"/>
</dbReference>
<dbReference type="NCBIfam" id="TIGR01733">
    <property type="entry name" value="AA-adenyl-dom"/>
    <property type="match status" value="1"/>
</dbReference>
<dbReference type="SUPFAM" id="SSF51735">
    <property type="entry name" value="NAD(P)-binding Rossmann-fold domains"/>
    <property type="match status" value="1"/>
</dbReference>
<dbReference type="InterPro" id="IPR010071">
    <property type="entry name" value="AA_adenyl_dom"/>
</dbReference>
<dbReference type="Gene3D" id="3.40.50.12780">
    <property type="entry name" value="N-terminal domain of ligase-like"/>
    <property type="match status" value="1"/>
</dbReference>
<dbReference type="InterPro" id="IPR036291">
    <property type="entry name" value="NAD(P)-bd_dom_sf"/>
</dbReference>
<dbReference type="Pfam" id="PF13193">
    <property type="entry name" value="AMP-binding_C"/>
    <property type="match status" value="1"/>
</dbReference>
<dbReference type="InterPro" id="IPR020845">
    <property type="entry name" value="AMP-binding_CS"/>
</dbReference>
<dbReference type="InterPro" id="IPR013120">
    <property type="entry name" value="FAR_NAD-bd"/>
</dbReference>
<dbReference type="Gene3D" id="3.30.300.30">
    <property type="match status" value="1"/>
</dbReference>
<dbReference type="PANTHER" id="PTHR44845:SF6">
    <property type="entry name" value="BETA-ALANINE-ACTIVATING ENZYME"/>
    <property type="match status" value="1"/>
</dbReference>
<reference evidence="5 6" key="1">
    <citation type="journal article" date="2024" name="IMA Fungus">
        <title>IMA Genome - F19 : A genome assembly and annotation guide to empower mycologists, including annotated draft genome sequences of Ceratocystis pirilliformis, Diaporthe australafricana, Fusarium ophioides, Paecilomyces lecythidis, and Sporothrix stenoceras.</title>
        <authorList>
            <person name="Aylward J."/>
            <person name="Wilson A.M."/>
            <person name="Visagie C.M."/>
            <person name="Spraker J."/>
            <person name="Barnes I."/>
            <person name="Buitendag C."/>
            <person name="Ceriani C."/>
            <person name="Del Mar Angel L."/>
            <person name="du Plessis D."/>
            <person name="Fuchs T."/>
            <person name="Gasser K."/>
            <person name="Kramer D."/>
            <person name="Li W."/>
            <person name="Munsamy K."/>
            <person name="Piso A."/>
            <person name="Price J.L."/>
            <person name="Sonnekus B."/>
            <person name="Thomas C."/>
            <person name="van der Nest A."/>
            <person name="van Dijk A."/>
            <person name="van Heerden A."/>
            <person name="van Vuuren N."/>
            <person name="Yilmaz N."/>
            <person name="Duong T.A."/>
            <person name="van der Merwe N.A."/>
            <person name="Wingfield M.J."/>
            <person name="Wingfield B.D."/>
        </authorList>
    </citation>
    <scope>NUCLEOTIDE SEQUENCE [LARGE SCALE GENOMIC DNA]</scope>
    <source>
        <strain evidence="5 6">CMW 18300</strain>
    </source>
</reference>
<keyword evidence="3" id="KW-0436">Ligase</keyword>
<dbReference type="InterPro" id="IPR045851">
    <property type="entry name" value="AMP-bd_C_sf"/>
</dbReference>
<dbReference type="Gene3D" id="3.40.50.720">
    <property type="entry name" value="NAD(P)-binding Rossmann-like Domain"/>
    <property type="match status" value="1"/>
</dbReference>
<dbReference type="Pfam" id="PF00501">
    <property type="entry name" value="AMP-binding"/>
    <property type="match status" value="1"/>
</dbReference>
<dbReference type="Gene3D" id="1.10.1200.10">
    <property type="entry name" value="ACP-like"/>
    <property type="match status" value="1"/>
</dbReference>
<evidence type="ECO:0000259" key="4">
    <source>
        <dbReference type="PROSITE" id="PS50075"/>
    </source>
</evidence>
<dbReference type="PROSITE" id="PS50075">
    <property type="entry name" value="CARRIER"/>
    <property type="match status" value="1"/>
</dbReference>
<dbReference type="SUPFAM" id="SSF47336">
    <property type="entry name" value="ACP-like"/>
    <property type="match status" value="1"/>
</dbReference>
<dbReference type="InterPro" id="IPR025110">
    <property type="entry name" value="AMP-bd_C"/>
</dbReference>
<keyword evidence="1" id="KW-0596">Phosphopantetheine</keyword>
<name>A0ABR3Y437_9PEZI</name>
<gene>
    <name evidence="5" type="ORF">Daus18300_000451</name>
</gene>
<accession>A0ABR3Y437</accession>
<dbReference type="Pfam" id="PF00550">
    <property type="entry name" value="PP-binding"/>
    <property type="match status" value="1"/>
</dbReference>
<evidence type="ECO:0000256" key="2">
    <source>
        <dbReference type="ARBA" id="ARBA00022553"/>
    </source>
</evidence>
<evidence type="ECO:0000313" key="6">
    <source>
        <dbReference type="Proteomes" id="UP001583177"/>
    </source>
</evidence>
<keyword evidence="2" id="KW-0597">Phosphoprotein</keyword>
<evidence type="ECO:0000256" key="1">
    <source>
        <dbReference type="ARBA" id="ARBA00022450"/>
    </source>
</evidence>
<dbReference type="PROSITE" id="PS00455">
    <property type="entry name" value="AMP_BINDING"/>
    <property type="match status" value="1"/>
</dbReference>
<evidence type="ECO:0000313" key="5">
    <source>
        <dbReference type="EMBL" id="KAL1882813.1"/>
    </source>
</evidence>
<feature type="domain" description="Carrier" evidence="4">
    <location>
        <begin position="612"/>
        <end position="688"/>
    </location>
</feature>
<comment type="caution">
    <text evidence="5">The sequence shown here is derived from an EMBL/GenBank/DDBJ whole genome shotgun (WGS) entry which is preliminary data.</text>
</comment>
<dbReference type="InterPro" id="IPR009081">
    <property type="entry name" value="PP-bd_ACP"/>
</dbReference>
<dbReference type="EMBL" id="JAWRVE010000003">
    <property type="protein sequence ID" value="KAL1882813.1"/>
    <property type="molecule type" value="Genomic_DNA"/>
</dbReference>
<sequence>MPYDITLEMVDYVDGDCVQTLVLRKDLYEDHHATALANSYERLLDSFVTDPTTSLDQPDLSPPEEIDRVMSLGQGEIWTRKWPETLVHRVDVIARSRADQVAVVHGNEVNTYADIHAHANAIADSLLQAGIPAQSPVAVLMERSSAWVSSMLGILRAGAVYVPLDLSLPLPRLRAIATSCQPGAVLVDTESKQKFVALGLRGVEMINVSALNRQVPDITILAGADGPAAILYTSGSSGTPKGIVLKHEGMLNWFEPIQSLYDLQAGREVILQQTSPSFDMSLTQVFTALCLGGMLCITSKEQRGDAEAICKIIQEQKVSYTCATPSEYGSWLRYGGPSLQCAKSWKTALCAGEHLSQTLVEQFSALGNQELKLFNLYGPTEISITCTATPVPLNTPRLPVTAGRPLPNYSVYVLDGQLRPVARGVQGEVYVGGTGVALGYLNNAELTSTRFVANPFASPRSQERGWTKLHRTGDLGRWQHDGTLVIEGRIDTQVKLRGLRIDLAEIEEALTRYSEGRILDAVVSMQRSNPDKPEHLIAHAVFASPDEASQQARDITAKLRSVLPHYMCPATIIHIERIPTTTSGKLDRRFISSLELPFAAERDQENRTNDTMTEDDTQSRLRRVWEQVLDSNVRITTETDFFHVGGSSLLLLDLQKRIKDTFGTTMSLIRMFELSTFGSMAQQIQHGLHHQLDSEPIDWDAEIALSPPLLECNGAPNGVSKLSASEPRVVVITGVTGRLGRALADRLASDPRVERIHCIGVRDTQMNTNSKLWGLDANKVVLHQGNLSLPNLGLSDDAAAQVFSEADLIIHAGADKSYLKSYRSLRAANLQSTKDIAELCIRYGREKYVPIHYISTLAVRNMASAVMRSLAELNGEGDRETLVGSLSRFQPPHLPQNVGMAQTAYGYTASKWASESFLEKIHQAHPDWSIVIHRPGAMARDRDVSVNAPSSELVESLRYYSSIIHALPAVPIFGDHVKIGKAFGLVPVSEVASKVFNEAVEAMESIDASSPGRREHLKFVHHAGTTEDPTDNFNLLGDGEAAGVIQQLPLNEWIKRAYEVGMQPTMGLLLEDLVVAETHWASTG</sequence>
<keyword evidence="6" id="KW-1185">Reference proteome</keyword>
<dbReference type="InterPro" id="IPR000873">
    <property type="entry name" value="AMP-dep_synth/lig_dom"/>
</dbReference>
<dbReference type="PANTHER" id="PTHR44845">
    <property type="entry name" value="CARRIER DOMAIN-CONTAINING PROTEIN"/>
    <property type="match status" value="1"/>
</dbReference>
<dbReference type="InterPro" id="IPR042099">
    <property type="entry name" value="ANL_N_sf"/>
</dbReference>
<dbReference type="Gene3D" id="3.30.559.30">
    <property type="entry name" value="Nonribosomal peptide synthetase, condensation domain"/>
    <property type="match status" value="1"/>
</dbReference>
<organism evidence="5 6">
    <name type="scientific">Diaporthe australafricana</name>
    <dbReference type="NCBI Taxonomy" id="127596"/>
    <lineage>
        <taxon>Eukaryota</taxon>
        <taxon>Fungi</taxon>
        <taxon>Dikarya</taxon>
        <taxon>Ascomycota</taxon>
        <taxon>Pezizomycotina</taxon>
        <taxon>Sordariomycetes</taxon>
        <taxon>Sordariomycetidae</taxon>
        <taxon>Diaporthales</taxon>
        <taxon>Diaporthaceae</taxon>
        <taxon>Diaporthe</taxon>
    </lineage>
</organism>
<dbReference type="InterPro" id="IPR036736">
    <property type="entry name" value="ACP-like_sf"/>
</dbReference>
<protein>
    <submittedName>
        <fullName evidence="5">NRPS-like protein biosynthetic cluster</fullName>
    </submittedName>
</protein>
<dbReference type="Pfam" id="PF07993">
    <property type="entry name" value="NAD_binding_4"/>
    <property type="match status" value="1"/>
</dbReference>
<proteinExistence type="predicted"/>
<dbReference type="SUPFAM" id="SSF56801">
    <property type="entry name" value="Acetyl-CoA synthetase-like"/>
    <property type="match status" value="1"/>
</dbReference>